<reference evidence="2" key="1">
    <citation type="submission" date="2022-11" db="UniProtKB">
        <authorList>
            <consortium name="WormBaseParasite"/>
        </authorList>
    </citation>
    <scope>IDENTIFICATION</scope>
</reference>
<evidence type="ECO:0000313" key="1">
    <source>
        <dbReference type="Proteomes" id="UP000887579"/>
    </source>
</evidence>
<sequence>MARLEVQMEGLLMEDEEVESVKVRVECNHHRQAAISHKQILKDVAKHALSLKPPQSPAKTKTQSHLIPIHDASESYMPRKMIYSNSQKPTSSKNQQPQQQQQKNDTKSPKRSMPVTKIGVMSHPKPLSPISSSPSSNDSPPPPLQTYNEWKNQHSKKALPKAWKQTDTPPGEDEEETKIELPESLTEREEMVQEAQQQNDNIELIPVDPSKSFEKFHLYPTPSASSSSNSSASLSFASTLAPPSGISSSTEMSTYYSSTDEGSPYGSTQSSRSNSNEALSPPYLIVPKTINALAANNIGKVYITDKLSDLDKLVLATAFSPVPVKQKPPKHAGKSKSDFAIHQRKNRSPFKSLFKKSKKAQSIDQPLLQKFPPERNIDVCKQYEIVKAVRFPNTWVNEMEAIAIIIFLLAVIAILFYRSILIELLIPCDVIVPENIILTIVHTYSIKKANDKIFSKLGLELISDFADTCDTTSVALQQAVGIIGQAKNFCESPTSGYQNPHQGAMIHNSDQILIGATGLQSQRNALAGYLNKSTTRVITLLMEDRAIDKTLLFIDSLGFPSGHWQFVLPSMNVQPNTLLEYAFAVQEDVEEMVELNDIIKNITLENADDYTNSKIQTDWIHELIEMQNLCCWQNLTCAYSVQCDGTEKILTPIPDKAKFEALHVYNAIMLLATAIENIHTDYCKNETGVCKNMRHNADGQMLLQYLLNAKFDDDFHQEFSLFNRSATPVFNVFQMQKGAWITVLYQYNPYIGPIPSLLNFPILEIPGYDSIVNESRECQPDCDKSIIDMRGRCCWSCRSCGFGEFVNTSLMMCQNCSFNEMPNLYINGCIPESTPPIFYEPTAEMYVLIGISCLGILATVTLTAYIYHFRKTPMVMASTPDLCYLQSATQIFLFIISGLMLPSPNMLICGSVWAISTVLLVITHAIFLIKAIRLSRPKFYTKLISYANTPAKSSGIMLFVITISQTLISVIWVLLRPPTSQRKLHEQMIHCRQARIGLAGTLCFIANYGVLLPLIFMEGSPAYVRATILMCIPLLTAMVSLTTMHLPISYELFFRKKQNSHEYVSRERSRQFQAGNFVYYVDAMLLRRANRTRTQTSVNSGL</sequence>
<organism evidence="1 2">
    <name type="scientific">Panagrolaimus sp. ES5</name>
    <dbReference type="NCBI Taxonomy" id="591445"/>
    <lineage>
        <taxon>Eukaryota</taxon>
        <taxon>Metazoa</taxon>
        <taxon>Ecdysozoa</taxon>
        <taxon>Nematoda</taxon>
        <taxon>Chromadorea</taxon>
        <taxon>Rhabditida</taxon>
        <taxon>Tylenchina</taxon>
        <taxon>Panagrolaimomorpha</taxon>
        <taxon>Panagrolaimoidea</taxon>
        <taxon>Panagrolaimidae</taxon>
        <taxon>Panagrolaimus</taxon>
    </lineage>
</organism>
<dbReference type="Proteomes" id="UP000887579">
    <property type="component" value="Unplaced"/>
</dbReference>
<protein>
    <submittedName>
        <fullName evidence="2">G-protein coupled receptors family 3 profile domain-containing protein</fullName>
    </submittedName>
</protein>
<name>A0AC34F7B4_9BILA</name>
<accession>A0AC34F7B4</accession>
<dbReference type="WBParaSite" id="ES5_v2.g13003.t1">
    <property type="protein sequence ID" value="ES5_v2.g13003.t1"/>
    <property type="gene ID" value="ES5_v2.g13003"/>
</dbReference>
<proteinExistence type="predicted"/>
<evidence type="ECO:0000313" key="2">
    <source>
        <dbReference type="WBParaSite" id="ES5_v2.g13003.t1"/>
    </source>
</evidence>